<comment type="caution">
    <text evidence="6">The sequence shown here is derived from an EMBL/GenBank/DDBJ whole genome shotgun (WGS) entry which is preliminary data.</text>
</comment>
<dbReference type="InterPro" id="IPR013784">
    <property type="entry name" value="Carb-bd-like_fold"/>
</dbReference>
<protein>
    <submittedName>
        <fullName evidence="6">Glucoamylase I</fullName>
    </submittedName>
</protein>
<name>A0A0N0NIU8_9EURO</name>
<dbReference type="FunFam" id="2.60.40.10:FF:000552">
    <property type="entry name" value="Related to glucoamylase"/>
    <property type="match status" value="1"/>
</dbReference>
<evidence type="ECO:0000256" key="4">
    <source>
        <dbReference type="ARBA" id="ARBA00023326"/>
    </source>
</evidence>
<proteinExistence type="predicted"/>
<keyword evidence="3" id="KW-0119">Carbohydrate metabolism</keyword>
<keyword evidence="2" id="KW-0325">Glycoprotein</keyword>
<dbReference type="RefSeq" id="XP_017996121.1">
    <property type="nucleotide sequence ID" value="XM_018149358.1"/>
</dbReference>
<dbReference type="GeneID" id="28741237"/>
<dbReference type="Gene3D" id="2.60.40.10">
    <property type="entry name" value="Immunoglobulins"/>
    <property type="match status" value="1"/>
</dbReference>
<keyword evidence="1" id="KW-0732">Signal</keyword>
<dbReference type="InterPro" id="IPR002044">
    <property type="entry name" value="CBM20"/>
</dbReference>
<dbReference type="CDD" id="cd05811">
    <property type="entry name" value="CBM20_glucoamylase"/>
    <property type="match status" value="1"/>
</dbReference>
<dbReference type="InterPro" id="IPR034836">
    <property type="entry name" value="CBM20_glucoamylase"/>
</dbReference>
<dbReference type="Proteomes" id="UP000038010">
    <property type="component" value="Unassembled WGS sequence"/>
</dbReference>
<dbReference type="EMBL" id="LFJN01000033">
    <property type="protein sequence ID" value="KPI36158.1"/>
    <property type="molecule type" value="Genomic_DNA"/>
</dbReference>
<dbReference type="SUPFAM" id="SSF49452">
    <property type="entry name" value="Starch-binding domain-like"/>
    <property type="match status" value="1"/>
</dbReference>
<dbReference type="GO" id="GO:0016020">
    <property type="term" value="C:membrane"/>
    <property type="evidence" value="ECO:0007669"/>
    <property type="project" value="TreeGrafter"/>
</dbReference>
<dbReference type="AlphaFoldDB" id="A0A0N0NIU8"/>
<feature type="domain" description="CBM20" evidence="5">
    <location>
        <begin position="1"/>
        <end position="106"/>
    </location>
</feature>
<organism evidence="6 7">
    <name type="scientific">Cyphellophora attinorum</name>
    <dbReference type="NCBI Taxonomy" id="1664694"/>
    <lineage>
        <taxon>Eukaryota</taxon>
        <taxon>Fungi</taxon>
        <taxon>Dikarya</taxon>
        <taxon>Ascomycota</taxon>
        <taxon>Pezizomycotina</taxon>
        <taxon>Eurotiomycetes</taxon>
        <taxon>Chaetothyriomycetidae</taxon>
        <taxon>Chaetothyriales</taxon>
        <taxon>Cyphellophoraceae</taxon>
        <taxon>Cyphellophora</taxon>
    </lineage>
</organism>
<dbReference type="InterPro" id="IPR013783">
    <property type="entry name" value="Ig-like_fold"/>
</dbReference>
<evidence type="ECO:0000259" key="5">
    <source>
        <dbReference type="PROSITE" id="PS51166"/>
    </source>
</evidence>
<dbReference type="OrthoDB" id="550577at2759"/>
<accession>A0A0N0NIU8</accession>
<dbReference type="PANTHER" id="PTHR15048">
    <property type="entry name" value="STARCH-BINDING DOMAIN-CONTAINING PROTEIN 1"/>
    <property type="match status" value="1"/>
</dbReference>
<dbReference type="GO" id="GO:0000272">
    <property type="term" value="P:polysaccharide catabolic process"/>
    <property type="evidence" value="ECO:0007669"/>
    <property type="project" value="UniProtKB-KW"/>
</dbReference>
<reference evidence="6 7" key="1">
    <citation type="submission" date="2015-06" db="EMBL/GenBank/DDBJ databases">
        <title>Draft genome of the ant-associated black yeast Phialophora attae CBS 131958.</title>
        <authorList>
            <person name="Moreno L.F."/>
            <person name="Stielow B.J."/>
            <person name="de Hoog S."/>
            <person name="Vicente V.A."/>
            <person name="Weiss V.A."/>
            <person name="de Vries M."/>
            <person name="Cruz L.M."/>
            <person name="Souza E.M."/>
        </authorList>
    </citation>
    <scope>NUCLEOTIDE SEQUENCE [LARGE SCALE GENOMIC DNA]</scope>
    <source>
        <strain evidence="6 7">CBS 131958</strain>
    </source>
</reference>
<gene>
    <name evidence="6" type="ORF">AB675_8874</name>
</gene>
<keyword evidence="7" id="KW-1185">Reference proteome</keyword>
<dbReference type="PANTHER" id="PTHR15048:SF0">
    <property type="entry name" value="STARCH-BINDING DOMAIN-CONTAINING PROTEIN 1"/>
    <property type="match status" value="1"/>
</dbReference>
<dbReference type="GO" id="GO:2001070">
    <property type="term" value="F:starch binding"/>
    <property type="evidence" value="ECO:0007669"/>
    <property type="project" value="InterPro"/>
</dbReference>
<evidence type="ECO:0000256" key="2">
    <source>
        <dbReference type="ARBA" id="ARBA00023180"/>
    </source>
</evidence>
<sequence length="118" mass="12718">MPHTSHSNVHNPHHNAYGDTIKLVGNTAQLGSWDPANGIALSADAYTAENPVWTAAITLPADGTVSYKFVNVQQDGTVVWESDPNRSLTLPACGDGNVNVDTTWQATGFMERRRVGEL</sequence>
<evidence type="ECO:0000256" key="3">
    <source>
        <dbReference type="ARBA" id="ARBA00023277"/>
    </source>
</evidence>
<evidence type="ECO:0000313" key="6">
    <source>
        <dbReference type="EMBL" id="KPI36158.1"/>
    </source>
</evidence>
<dbReference type="VEuPathDB" id="FungiDB:AB675_8874"/>
<evidence type="ECO:0000313" key="7">
    <source>
        <dbReference type="Proteomes" id="UP000038010"/>
    </source>
</evidence>
<dbReference type="Pfam" id="PF00686">
    <property type="entry name" value="CBM_20"/>
    <property type="match status" value="1"/>
</dbReference>
<evidence type="ECO:0000256" key="1">
    <source>
        <dbReference type="ARBA" id="ARBA00022729"/>
    </source>
</evidence>
<dbReference type="PROSITE" id="PS51166">
    <property type="entry name" value="CBM20"/>
    <property type="match status" value="1"/>
</dbReference>
<dbReference type="SMART" id="SM01065">
    <property type="entry name" value="CBM_2"/>
    <property type="match status" value="1"/>
</dbReference>
<dbReference type="STRING" id="1664694.A0A0N0NIU8"/>
<keyword evidence="4" id="KW-0624">Polysaccharide degradation</keyword>